<dbReference type="Gene3D" id="3.90.870.10">
    <property type="entry name" value="DHBP synthase"/>
    <property type="match status" value="1"/>
</dbReference>
<keyword evidence="4 9" id="KW-0819">tRNA processing</keyword>
<evidence type="ECO:0000256" key="2">
    <source>
        <dbReference type="ARBA" id="ARBA00022490"/>
    </source>
</evidence>
<comment type="caution">
    <text evidence="11">The sequence shown here is derived from an EMBL/GenBank/DDBJ whole genome shotgun (WGS) entry which is preliminary data.</text>
</comment>
<dbReference type="OrthoDB" id="9814580at2"/>
<dbReference type="Pfam" id="PF01300">
    <property type="entry name" value="Sua5_yciO_yrdC"/>
    <property type="match status" value="1"/>
</dbReference>
<dbReference type="GO" id="GO:0005524">
    <property type="term" value="F:ATP binding"/>
    <property type="evidence" value="ECO:0007669"/>
    <property type="project" value="UniProtKB-UniRule"/>
</dbReference>
<evidence type="ECO:0000256" key="9">
    <source>
        <dbReference type="HAMAP-Rule" id="MF_01852"/>
    </source>
</evidence>
<evidence type="ECO:0000259" key="10">
    <source>
        <dbReference type="PROSITE" id="PS51163"/>
    </source>
</evidence>
<keyword evidence="2 9" id="KW-0963">Cytoplasm</keyword>
<keyword evidence="5 9" id="KW-0548">Nucleotidyltransferase</keyword>
<organism evidence="11 12">
    <name type="scientific">Fluviicoccus keumensis</name>
    <dbReference type="NCBI Taxonomy" id="1435465"/>
    <lineage>
        <taxon>Bacteria</taxon>
        <taxon>Pseudomonadati</taxon>
        <taxon>Pseudomonadota</taxon>
        <taxon>Gammaproteobacteria</taxon>
        <taxon>Moraxellales</taxon>
        <taxon>Moraxellaceae</taxon>
        <taxon>Fluviicoccus</taxon>
    </lineage>
</organism>
<dbReference type="GO" id="GO:0061710">
    <property type="term" value="F:L-threonylcarbamoyladenylate synthase"/>
    <property type="evidence" value="ECO:0007669"/>
    <property type="project" value="UniProtKB-EC"/>
</dbReference>
<name>A0A4Q7YP59_9GAMM</name>
<dbReference type="InterPro" id="IPR017945">
    <property type="entry name" value="DHBP_synth_RibB-like_a/b_dom"/>
</dbReference>
<comment type="similarity">
    <text evidence="9">Belongs to the SUA5 family. TsaC subfamily.</text>
</comment>
<dbReference type="GO" id="GO:0005737">
    <property type="term" value="C:cytoplasm"/>
    <property type="evidence" value="ECO:0007669"/>
    <property type="project" value="UniProtKB-SubCell"/>
</dbReference>
<evidence type="ECO:0000256" key="6">
    <source>
        <dbReference type="ARBA" id="ARBA00022741"/>
    </source>
</evidence>
<dbReference type="SUPFAM" id="SSF55821">
    <property type="entry name" value="YrdC/RibB"/>
    <property type="match status" value="1"/>
</dbReference>
<dbReference type="EMBL" id="SHKX01000013">
    <property type="protein sequence ID" value="RZU38663.1"/>
    <property type="molecule type" value="Genomic_DNA"/>
</dbReference>
<dbReference type="GO" id="GO:0000049">
    <property type="term" value="F:tRNA binding"/>
    <property type="evidence" value="ECO:0007669"/>
    <property type="project" value="TreeGrafter"/>
</dbReference>
<keyword evidence="6 9" id="KW-0547">Nucleotide-binding</keyword>
<dbReference type="PANTHER" id="PTHR17490">
    <property type="entry name" value="SUA5"/>
    <property type="match status" value="1"/>
</dbReference>
<evidence type="ECO:0000313" key="12">
    <source>
        <dbReference type="Proteomes" id="UP000292423"/>
    </source>
</evidence>
<evidence type="ECO:0000256" key="8">
    <source>
        <dbReference type="ARBA" id="ARBA00048366"/>
    </source>
</evidence>
<keyword evidence="7 9" id="KW-0067">ATP-binding</keyword>
<reference evidence="11 12" key="1">
    <citation type="submission" date="2019-02" db="EMBL/GenBank/DDBJ databases">
        <title>Genomic Encyclopedia of Type Strains, Phase IV (KMG-IV): sequencing the most valuable type-strain genomes for metagenomic binning, comparative biology and taxonomic classification.</title>
        <authorList>
            <person name="Goeker M."/>
        </authorList>
    </citation>
    <scope>NUCLEOTIDE SEQUENCE [LARGE SCALE GENOMIC DNA]</scope>
    <source>
        <strain evidence="11 12">DSM 105135</strain>
    </source>
</reference>
<gene>
    <name evidence="9" type="primary">tsaC</name>
    <name evidence="11" type="ORF">EV700_2598</name>
</gene>
<dbReference type="RefSeq" id="WP_130414423.1">
    <property type="nucleotide sequence ID" value="NZ_SHKX01000013.1"/>
</dbReference>
<dbReference type="GO" id="GO:0003725">
    <property type="term" value="F:double-stranded RNA binding"/>
    <property type="evidence" value="ECO:0007669"/>
    <property type="project" value="InterPro"/>
</dbReference>
<proteinExistence type="inferred from homology"/>
<keyword evidence="3 9" id="KW-0808">Transferase</keyword>
<keyword evidence="12" id="KW-1185">Reference proteome</keyword>
<sequence>MSFPSDIQLRQAVRVLDNGGVIAYPTEAVWGLGCDPFNRAAVLRLLEIKQRPMHKGLIIIAAEVGQVLPWLGGLTVGQCRRVIETWPGPNTWVVPVGHDFPEWVRGDHASVAVRVSAHPGVQALCRRYGGALVSTSANRTGLPPARSALQVQCGLRGQVDYRLPGRLGGQNKPTLIRDALTGQVLRPS</sequence>
<evidence type="ECO:0000256" key="7">
    <source>
        <dbReference type="ARBA" id="ARBA00022840"/>
    </source>
</evidence>
<dbReference type="HAMAP" id="MF_01852">
    <property type="entry name" value="TsaC"/>
    <property type="match status" value="1"/>
</dbReference>
<dbReference type="PROSITE" id="PS51163">
    <property type="entry name" value="YRDC"/>
    <property type="match status" value="1"/>
</dbReference>
<dbReference type="AlphaFoldDB" id="A0A4Q7YP59"/>
<accession>A0A4Q7YP59</accession>
<evidence type="ECO:0000256" key="4">
    <source>
        <dbReference type="ARBA" id="ARBA00022694"/>
    </source>
</evidence>
<comment type="subcellular location">
    <subcellularLocation>
        <location evidence="1 9">Cytoplasm</location>
    </subcellularLocation>
</comment>
<dbReference type="PANTHER" id="PTHR17490:SF18">
    <property type="entry name" value="THREONYLCARBAMOYL-AMP SYNTHASE"/>
    <property type="match status" value="1"/>
</dbReference>
<dbReference type="EC" id="2.7.7.87" evidence="9"/>
<evidence type="ECO:0000256" key="5">
    <source>
        <dbReference type="ARBA" id="ARBA00022695"/>
    </source>
</evidence>
<evidence type="ECO:0000256" key="3">
    <source>
        <dbReference type="ARBA" id="ARBA00022679"/>
    </source>
</evidence>
<protein>
    <recommendedName>
        <fullName evidence="9">Threonylcarbamoyl-AMP synthase</fullName>
        <shortName evidence="9">TC-AMP synthase</shortName>
        <ecNumber evidence="9">2.7.7.87</ecNumber>
    </recommendedName>
    <alternativeName>
        <fullName evidence="9">L-threonylcarbamoyladenylate synthase</fullName>
    </alternativeName>
    <alternativeName>
        <fullName evidence="9">t(6)A37 threonylcarbamoyladenosine biosynthesis protein TsaC</fullName>
    </alternativeName>
    <alternativeName>
        <fullName evidence="9">tRNA threonylcarbamoyladenosine biosynthesis protein TsaC</fullName>
    </alternativeName>
</protein>
<feature type="domain" description="YrdC-like" evidence="10">
    <location>
        <begin position="6"/>
        <end position="188"/>
    </location>
</feature>
<dbReference type="InterPro" id="IPR006070">
    <property type="entry name" value="Sua5-like_dom"/>
</dbReference>
<comment type="function">
    <text evidence="9">Required for the formation of a threonylcarbamoyl group on adenosine at position 37 (t(6)A37) in tRNAs that read codons beginning with adenine. Catalyzes the conversion of L-threonine, HCO(3)(-)/CO(2) and ATP to give threonylcarbamoyl-AMP (TC-AMP) as the acyladenylate intermediate, with the release of diphosphate.</text>
</comment>
<dbReference type="GO" id="GO:0002949">
    <property type="term" value="P:tRNA threonylcarbamoyladenosine modification"/>
    <property type="evidence" value="ECO:0007669"/>
    <property type="project" value="UniProtKB-UniRule"/>
</dbReference>
<evidence type="ECO:0000313" key="11">
    <source>
        <dbReference type="EMBL" id="RZU38663.1"/>
    </source>
</evidence>
<dbReference type="FunFam" id="3.90.870.10:FF:000004">
    <property type="entry name" value="Threonylcarbamoyl-AMP synthase"/>
    <property type="match status" value="1"/>
</dbReference>
<dbReference type="InterPro" id="IPR050156">
    <property type="entry name" value="TC-AMP_synthase_SUA5"/>
</dbReference>
<evidence type="ECO:0000256" key="1">
    <source>
        <dbReference type="ARBA" id="ARBA00004496"/>
    </source>
</evidence>
<dbReference type="InterPro" id="IPR023535">
    <property type="entry name" value="TC-AMP_synthase"/>
</dbReference>
<dbReference type="GO" id="GO:0006450">
    <property type="term" value="P:regulation of translational fidelity"/>
    <property type="evidence" value="ECO:0007669"/>
    <property type="project" value="TreeGrafter"/>
</dbReference>
<dbReference type="Proteomes" id="UP000292423">
    <property type="component" value="Unassembled WGS sequence"/>
</dbReference>
<comment type="catalytic activity">
    <reaction evidence="8 9">
        <text>L-threonine + hydrogencarbonate + ATP = L-threonylcarbamoyladenylate + diphosphate + H2O</text>
        <dbReference type="Rhea" id="RHEA:36407"/>
        <dbReference type="ChEBI" id="CHEBI:15377"/>
        <dbReference type="ChEBI" id="CHEBI:17544"/>
        <dbReference type="ChEBI" id="CHEBI:30616"/>
        <dbReference type="ChEBI" id="CHEBI:33019"/>
        <dbReference type="ChEBI" id="CHEBI:57926"/>
        <dbReference type="ChEBI" id="CHEBI:73682"/>
        <dbReference type="EC" id="2.7.7.87"/>
    </reaction>
</comment>